<evidence type="ECO:0000313" key="1">
    <source>
        <dbReference type="EMBL" id="GIY16296.1"/>
    </source>
</evidence>
<keyword evidence="2" id="KW-1185">Reference proteome</keyword>
<sequence>MVLLMNHYMVSEMHRTLISEAAFTASPFRRPVRVANSSPTLCLRTHQNRVKFRNSQQNVDSSRPTPCFQTLGGRNFNVWGLK</sequence>
<comment type="caution">
    <text evidence="1">The sequence shown here is derived from an EMBL/GenBank/DDBJ whole genome shotgun (WGS) entry which is preliminary data.</text>
</comment>
<dbReference type="EMBL" id="BPLR01007357">
    <property type="protein sequence ID" value="GIY16296.1"/>
    <property type="molecule type" value="Genomic_DNA"/>
</dbReference>
<protein>
    <submittedName>
        <fullName evidence="1">Uncharacterized protein</fullName>
    </submittedName>
</protein>
<proteinExistence type="predicted"/>
<accession>A0AAV4R6M8</accession>
<name>A0AAV4R6M8_CAEEX</name>
<organism evidence="1 2">
    <name type="scientific">Caerostris extrusa</name>
    <name type="common">Bark spider</name>
    <name type="synonym">Caerostris bankana</name>
    <dbReference type="NCBI Taxonomy" id="172846"/>
    <lineage>
        <taxon>Eukaryota</taxon>
        <taxon>Metazoa</taxon>
        <taxon>Ecdysozoa</taxon>
        <taxon>Arthropoda</taxon>
        <taxon>Chelicerata</taxon>
        <taxon>Arachnida</taxon>
        <taxon>Araneae</taxon>
        <taxon>Araneomorphae</taxon>
        <taxon>Entelegynae</taxon>
        <taxon>Araneoidea</taxon>
        <taxon>Araneidae</taxon>
        <taxon>Caerostris</taxon>
    </lineage>
</organism>
<dbReference type="AlphaFoldDB" id="A0AAV4R6M8"/>
<dbReference type="Proteomes" id="UP001054945">
    <property type="component" value="Unassembled WGS sequence"/>
</dbReference>
<reference evidence="1 2" key="1">
    <citation type="submission" date="2021-06" db="EMBL/GenBank/DDBJ databases">
        <title>Caerostris extrusa draft genome.</title>
        <authorList>
            <person name="Kono N."/>
            <person name="Arakawa K."/>
        </authorList>
    </citation>
    <scope>NUCLEOTIDE SEQUENCE [LARGE SCALE GENOMIC DNA]</scope>
</reference>
<gene>
    <name evidence="1" type="ORF">CEXT_608471</name>
</gene>
<evidence type="ECO:0000313" key="2">
    <source>
        <dbReference type="Proteomes" id="UP001054945"/>
    </source>
</evidence>